<protein>
    <submittedName>
        <fullName evidence="1">Uncharacterized protein</fullName>
    </submittedName>
</protein>
<dbReference type="Proteomes" id="UP001140502">
    <property type="component" value="Unassembled WGS sequence"/>
</dbReference>
<evidence type="ECO:0000313" key="2">
    <source>
        <dbReference type="Proteomes" id="UP001140502"/>
    </source>
</evidence>
<evidence type="ECO:0000313" key="1">
    <source>
        <dbReference type="EMBL" id="KAJ4310236.1"/>
    </source>
</evidence>
<comment type="caution">
    <text evidence="1">The sequence shown here is derived from an EMBL/GenBank/DDBJ whole genome shotgun (WGS) entry which is preliminary data.</text>
</comment>
<dbReference type="InterPro" id="IPR017850">
    <property type="entry name" value="Alkaline_phosphatase_core_sf"/>
</dbReference>
<dbReference type="EMBL" id="JAPEUR010000388">
    <property type="protein sequence ID" value="KAJ4310236.1"/>
    <property type="molecule type" value="Genomic_DNA"/>
</dbReference>
<dbReference type="OrthoDB" id="103349at2759"/>
<proteinExistence type="predicted"/>
<reference evidence="1" key="1">
    <citation type="submission" date="2022-10" db="EMBL/GenBank/DDBJ databases">
        <title>Tapping the CABI collections for fungal endophytes: first genome assemblies for Collariella, Neodidymelliopsis, Ascochyta clinopodiicola, Didymella pomorum, Didymosphaeria variabile, Neocosmospora piperis and Neocucurbitaria cava.</title>
        <authorList>
            <person name="Hill R."/>
        </authorList>
    </citation>
    <scope>NUCLEOTIDE SEQUENCE</scope>
    <source>
        <strain evidence="1">IMI 366586</strain>
    </source>
</reference>
<gene>
    <name evidence="1" type="ORF">N0V84_011070</name>
</gene>
<dbReference type="AlphaFoldDB" id="A0A9W8TE59"/>
<accession>A0A9W8TE59</accession>
<name>A0A9W8TE59_9HYPO</name>
<organism evidence="1 2">
    <name type="scientific">Fusarium piperis</name>
    <dbReference type="NCBI Taxonomy" id="1435070"/>
    <lineage>
        <taxon>Eukaryota</taxon>
        <taxon>Fungi</taxon>
        <taxon>Dikarya</taxon>
        <taxon>Ascomycota</taxon>
        <taxon>Pezizomycotina</taxon>
        <taxon>Sordariomycetes</taxon>
        <taxon>Hypocreomycetidae</taxon>
        <taxon>Hypocreales</taxon>
        <taxon>Nectriaceae</taxon>
        <taxon>Fusarium</taxon>
        <taxon>Fusarium solani species complex</taxon>
    </lineage>
</organism>
<keyword evidence="2" id="KW-1185">Reference proteome</keyword>
<sequence>MSPQPVLLREITRASPAQNGKPGHEGYLNQRVVALPELISDGGYFTCMSEKWHLGLKPEHHLIQRGFKKSFALVLFISVPS</sequence>
<dbReference type="SUPFAM" id="SSF53649">
    <property type="entry name" value="Alkaline phosphatase-like"/>
    <property type="match status" value="1"/>
</dbReference>
<dbReference type="Gene3D" id="3.40.720.10">
    <property type="entry name" value="Alkaline Phosphatase, subunit A"/>
    <property type="match status" value="1"/>
</dbReference>